<dbReference type="PROSITE" id="PS50005">
    <property type="entry name" value="TPR"/>
    <property type="match status" value="2"/>
</dbReference>
<dbReference type="EMBL" id="CP011071">
    <property type="protein sequence ID" value="AKA35086.1"/>
    <property type="molecule type" value="Genomic_DNA"/>
</dbReference>
<evidence type="ECO:0000256" key="8">
    <source>
        <dbReference type="ARBA" id="ARBA00023012"/>
    </source>
</evidence>
<dbReference type="PROSITE" id="PS01124">
    <property type="entry name" value="HTH_ARAC_FAMILY_2"/>
    <property type="match status" value="1"/>
</dbReference>
<feature type="repeat" description="TPR" evidence="13">
    <location>
        <begin position="170"/>
        <end position="203"/>
    </location>
</feature>
<dbReference type="STRING" id="516051.VC82_1464"/>
<dbReference type="CDD" id="cd17574">
    <property type="entry name" value="REC_OmpR"/>
    <property type="match status" value="1"/>
</dbReference>
<dbReference type="PANTHER" id="PTHR43547">
    <property type="entry name" value="TWO-COMPONENT HISTIDINE KINASE"/>
    <property type="match status" value="1"/>
</dbReference>
<dbReference type="InterPro" id="IPR001789">
    <property type="entry name" value="Sig_transdc_resp-reg_receiver"/>
</dbReference>
<evidence type="ECO:0000256" key="11">
    <source>
        <dbReference type="ARBA" id="ARBA00023163"/>
    </source>
</evidence>
<keyword evidence="3 12" id="KW-0597">Phosphoprotein</keyword>
<dbReference type="EC" id="2.7.13.3" evidence="2"/>
<dbReference type="SUPFAM" id="SSF47384">
    <property type="entry name" value="Homodimeric domain of signal transducing histidine kinase"/>
    <property type="match status" value="1"/>
</dbReference>
<dbReference type="PRINTS" id="PR00344">
    <property type="entry name" value="BCTRLSENSOR"/>
</dbReference>
<dbReference type="PROSITE" id="PS50110">
    <property type="entry name" value="RESPONSE_REGULATORY"/>
    <property type="match status" value="1"/>
</dbReference>
<evidence type="ECO:0000256" key="13">
    <source>
        <dbReference type="PROSITE-ProRule" id="PRU00339"/>
    </source>
</evidence>
<sequence>MKIEYLVESILFVIKSVKILLLLISICTYSQSRIDSHLQELTTLPQDSTKIQAYLDLSWAFLRKDLEASLRYADSAEQLSEKLELLSFLAESNRVKSFALSGMGKYDEAETGLDKALSLFSRLDNQKMIVDTKVEFGWLKQIQSQYEAAMEYYMEALPLAEELHYKNNEARIHSYMGGIYKIQKQYVKAIDHYRTALGIVENLNIKPGISACLTNIASTYNEMGTYDSALVYNKRALFLKKELGDDLGTGRVLNNLGVVYNNLESFDEAERSFSEAFSYAKKVNNPKLIATVQYGMVSSVFGKGEYQKSIELAKELLGSIDSLADLDLKVKIHQKMAKAYEKMGDYQNAYLNASKGQILSDSLYNERILKVTNDLEAKYQNEQKTKEIALLASEKELQTLQLNKRENERNAIIALAVLALLISGLLYNQYRIKQKTNNELQALDKAKSNFFANISHEFRTPLTLIKGPIEQLEQNPDEKLDREDIKMIRRNTNRVLGLVNQLLDLSRIDQGSLKLKATEGDIYKCLRAAASSFNSHAAQRNMDFRVSIPDGILWAAFDRDKLEKIVYNLLSNAFKFSDDGELVTFGANYGNGELNIQVSDSGRGISEEKLPFIFDRFYQVDSGSTKEREGSGIGLSLSKDLVELMDGTITVSSEEGKGTYFTVQIPIEKIETRQSKSKKMTKPIAKDFPKAQTSDLAKADKRNLPKVLLVEDNEDMRQFIKGHLQKDYLIQEAVNGQDGLKKAVSNPPDLVVTDLMMPKMDGIDLCKQLKTKVETSHIPIIMLTARAGVENKIEGLETGADDYLTKPFAANELLARAKNLIQQRQKLRELFSKSKATVDPKEIAVNSIDQKFLEQVLELLEKEHSDPAFGVSQMQKELAMSKTQLHRKLKALTNETPGELLRNFRLKRAAQLLSQKADTVTQIAYQVGFNNLSYFAKCFKERFGVSPSSY</sequence>
<dbReference type="Gene3D" id="3.30.565.10">
    <property type="entry name" value="Histidine kinase-like ATPase, C-terminal domain"/>
    <property type="match status" value="1"/>
</dbReference>
<gene>
    <name evidence="17" type="ORF">VC82_1464</name>
</gene>
<dbReference type="GO" id="GO:0043565">
    <property type="term" value="F:sequence-specific DNA binding"/>
    <property type="evidence" value="ECO:0007669"/>
    <property type="project" value="InterPro"/>
</dbReference>
<feature type="domain" description="Response regulatory" evidence="16">
    <location>
        <begin position="706"/>
        <end position="821"/>
    </location>
</feature>
<dbReference type="Pfam" id="PF00072">
    <property type="entry name" value="Response_reg"/>
    <property type="match status" value="1"/>
</dbReference>
<evidence type="ECO:0000256" key="2">
    <source>
        <dbReference type="ARBA" id="ARBA00012438"/>
    </source>
</evidence>
<evidence type="ECO:0000313" key="17">
    <source>
        <dbReference type="EMBL" id="AKA35086.1"/>
    </source>
</evidence>
<dbReference type="FunFam" id="1.10.287.130:FF:000045">
    <property type="entry name" value="Two-component system sensor histidine kinase/response regulator"/>
    <property type="match status" value="1"/>
</dbReference>
<dbReference type="InterPro" id="IPR036097">
    <property type="entry name" value="HisK_dim/P_sf"/>
</dbReference>
<keyword evidence="11" id="KW-0804">Transcription</keyword>
<dbReference type="InterPro" id="IPR018060">
    <property type="entry name" value="HTH_AraC"/>
</dbReference>
<keyword evidence="9" id="KW-0805">Transcription regulation</keyword>
<keyword evidence="10" id="KW-0238">DNA-binding</keyword>
<dbReference type="OrthoDB" id="1522078at2"/>
<proteinExistence type="predicted"/>
<dbReference type="InterPro" id="IPR005467">
    <property type="entry name" value="His_kinase_dom"/>
</dbReference>
<dbReference type="Pfam" id="PF13424">
    <property type="entry name" value="TPR_12"/>
    <property type="match status" value="1"/>
</dbReference>
<dbReference type="GO" id="GO:0000155">
    <property type="term" value="F:phosphorelay sensor kinase activity"/>
    <property type="evidence" value="ECO:0007669"/>
    <property type="project" value="InterPro"/>
</dbReference>
<feature type="repeat" description="TPR" evidence="13">
    <location>
        <begin position="250"/>
        <end position="283"/>
    </location>
</feature>
<dbReference type="Gene3D" id="3.40.50.2300">
    <property type="match status" value="1"/>
</dbReference>
<dbReference type="GO" id="GO:0005524">
    <property type="term" value="F:ATP binding"/>
    <property type="evidence" value="ECO:0007669"/>
    <property type="project" value="UniProtKB-KW"/>
</dbReference>
<dbReference type="InterPro" id="IPR003661">
    <property type="entry name" value="HisK_dim/P_dom"/>
</dbReference>
<dbReference type="SMART" id="SM00342">
    <property type="entry name" value="HTH_ARAC"/>
    <property type="match status" value="1"/>
</dbReference>
<evidence type="ECO:0000256" key="12">
    <source>
        <dbReference type="PROSITE-ProRule" id="PRU00169"/>
    </source>
</evidence>
<keyword evidence="6 17" id="KW-0418">Kinase</keyword>
<evidence type="ECO:0000259" key="16">
    <source>
        <dbReference type="PROSITE" id="PS50110"/>
    </source>
</evidence>
<dbReference type="KEGG" id="mlt:VC82_1464"/>
<evidence type="ECO:0000256" key="6">
    <source>
        <dbReference type="ARBA" id="ARBA00022777"/>
    </source>
</evidence>
<keyword evidence="4" id="KW-0808">Transferase</keyword>
<dbReference type="GO" id="GO:0003700">
    <property type="term" value="F:DNA-binding transcription factor activity"/>
    <property type="evidence" value="ECO:0007669"/>
    <property type="project" value="InterPro"/>
</dbReference>
<keyword evidence="13" id="KW-0802">TPR repeat</keyword>
<evidence type="ECO:0000256" key="9">
    <source>
        <dbReference type="ARBA" id="ARBA00023015"/>
    </source>
</evidence>
<keyword evidence="5" id="KW-0547">Nucleotide-binding</keyword>
<evidence type="ECO:0000256" key="5">
    <source>
        <dbReference type="ARBA" id="ARBA00022741"/>
    </source>
</evidence>
<dbReference type="SMART" id="SM00388">
    <property type="entry name" value="HisKA"/>
    <property type="match status" value="1"/>
</dbReference>
<dbReference type="InterPro" id="IPR036890">
    <property type="entry name" value="HATPase_C_sf"/>
</dbReference>
<organism evidence="17 18">
    <name type="scientific">Flagellimonas lutaonensis</name>
    <dbReference type="NCBI Taxonomy" id="516051"/>
    <lineage>
        <taxon>Bacteria</taxon>
        <taxon>Pseudomonadati</taxon>
        <taxon>Bacteroidota</taxon>
        <taxon>Flavobacteriia</taxon>
        <taxon>Flavobacteriales</taxon>
        <taxon>Flavobacteriaceae</taxon>
        <taxon>Flagellimonas</taxon>
    </lineage>
</organism>
<dbReference type="SUPFAM" id="SSF48452">
    <property type="entry name" value="TPR-like"/>
    <property type="match status" value="2"/>
</dbReference>
<evidence type="ECO:0000256" key="7">
    <source>
        <dbReference type="ARBA" id="ARBA00022840"/>
    </source>
</evidence>
<dbReference type="InterPro" id="IPR003594">
    <property type="entry name" value="HATPase_dom"/>
</dbReference>
<dbReference type="SUPFAM" id="SSF46689">
    <property type="entry name" value="Homeodomain-like"/>
    <property type="match status" value="1"/>
</dbReference>
<evidence type="ECO:0000313" key="18">
    <source>
        <dbReference type="Proteomes" id="UP000032726"/>
    </source>
</evidence>
<evidence type="ECO:0000259" key="15">
    <source>
        <dbReference type="PROSITE" id="PS50109"/>
    </source>
</evidence>
<dbReference type="Pfam" id="PF13374">
    <property type="entry name" value="TPR_10"/>
    <property type="match status" value="1"/>
</dbReference>
<evidence type="ECO:0000256" key="10">
    <source>
        <dbReference type="ARBA" id="ARBA00023125"/>
    </source>
</evidence>
<accession>A0A0D5YTA3</accession>
<dbReference type="InterPro" id="IPR019734">
    <property type="entry name" value="TPR_rpt"/>
</dbReference>
<dbReference type="SMART" id="SM00028">
    <property type="entry name" value="TPR"/>
    <property type="match status" value="6"/>
</dbReference>
<keyword evidence="8" id="KW-0902">Two-component regulatory system</keyword>
<dbReference type="Pfam" id="PF12833">
    <property type="entry name" value="HTH_18"/>
    <property type="match status" value="1"/>
</dbReference>
<dbReference type="InterPro" id="IPR011006">
    <property type="entry name" value="CheY-like_superfamily"/>
</dbReference>
<evidence type="ECO:0000259" key="14">
    <source>
        <dbReference type="PROSITE" id="PS01124"/>
    </source>
</evidence>
<comment type="catalytic activity">
    <reaction evidence="1">
        <text>ATP + protein L-histidine = ADP + protein N-phospho-L-histidine.</text>
        <dbReference type="EC" id="2.7.13.3"/>
    </reaction>
</comment>
<feature type="modified residue" description="4-aspartylphosphate" evidence="12">
    <location>
        <position position="754"/>
    </location>
</feature>
<dbReference type="HOGENOM" id="CLU_013213_0_0_10"/>
<name>A0A0D5YTA3_9FLAO</name>
<dbReference type="InterPro" id="IPR018062">
    <property type="entry name" value="HTH_AraC-typ_CS"/>
</dbReference>
<dbReference type="CDD" id="cd00082">
    <property type="entry name" value="HisKA"/>
    <property type="match status" value="1"/>
</dbReference>
<dbReference type="Pfam" id="PF02518">
    <property type="entry name" value="HATPase_c"/>
    <property type="match status" value="1"/>
</dbReference>
<reference evidence="17 18" key="1">
    <citation type="submission" date="2015-03" db="EMBL/GenBank/DDBJ databases">
        <title>Complete genome sequence of Muricauda lutaonensis CC-HSB-11T, isolated from a coastal hot spring.</title>
        <authorList>
            <person name="Kim K.M."/>
        </authorList>
    </citation>
    <scope>NUCLEOTIDE SEQUENCE [LARGE SCALE GENOMIC DNA]</scope>
    <source>
        <strain evidence="17 18">CC-HSB-11</strain>
    </source>
</reference>
<keyword evidence="7" id="KW-0067">ATP-binding</keyword>
<dbReference type="AlphaFoldDB" id="A0A0D5YTA3"/>
<dbReference type="PROSITE" id="PS50109">
    <property type="entry name" value="HIS_KIN"/>
    <property type="match status" value="1"/>
</dbReference>
<dbReference type="Proteomes" id="UP000032726">
    <property type="component" value="Chromosome"/>
</dbReference>
<dbReference type="PROSITE" id="PS00041">
    <property type="entry name" value="HTH_ARAC_FAMILY_1"/>
    <property type="match status" value="1"/>
</dbReference>
<dbReference type="SUPFAM" id="SSF52172">
    <property type="entry name" value="CheY-like"/>
    <property type="match status" value="1"/>
</dbReference>
<keyword evidence="18" id="KW-1185">Reference proteome</keyword>
<dbReference type="PANTHER" id="PTHR43547:SF2">
    <property type="entry name" value="HYBRID SIGNAL TRANSDUCTION HISTIDINE KINASE C"/>
    <property type="match status" value="1"/>
</dbReference>
<evidence type="ECO:0000256" key="4">
    <source>
        <dbReference type="ARBA" id="ARBA00022679"/>
    </source>
</evidence>
<dbReference type="RefSeq" id="WP_157518013.1">
    <property type="nucleotide sequence ID" value="NZ_CP011071.1"/>
</dbReference>
<protein>
    <recommendedName>
        <fullName evidence="2">histidine kinase</fullName>
        <ecNumber evidence="2">2.7.13.3</ecNumber>
    </recommendedName>
</protein>
<evidence type="ECO:0000256" key="3">
    <source>
        <dbReference type="ARBA" id="ARBA00022553"/>
    </source>
</evidence>
<dbReference type="FunFam" id="3.30.565.10:FF:000037">
    <property type="entry name" value="Hybrid sensor histidine kinase/response regulator"/>
    <property type="match status" value="1"/>
</dbReference>
<dbReference type="Gene3D" id="1.25.40.10">
    <property type="entry name" value="Tetratricopeptide repeat domain"/>
    <property type="match status" value="1"/>
</dbReference>
<dbReference type="InterPro" id="IPR011990">
    <property type="entry name" value="TPR-like_helical_dom_sf"/>
</dbReference>
<dbReference type="Pfam" id="PF00512">
    <property type="entry name" value="HisKA"/>
    <property type="match status" value="1"/>
</dbReference>
<feature type="domain" description="Histidine kinase" evidence="15">
    <location>
        <begin position="453"/>
        <end position="669"/>
    </location>
</feature>
<dbReference type="SUPFAM" id="SSF55874">
    <property type="entry name" value="ATPase domain of HSP90 chaperone/DNA topoisomerase II/histidine kinase"/>
    <property type="match status" value="1"/>
</dbReference>
<feature type="domain" description="HTH araC/xylS-type" evidence="14">
    <location>
        <begin position="854"/>
        <end position="950"/>
    </location>
</feature>
<dbReference type="SMART" id="SM00448">
    <property type="entry name" value="REC"/>
    <property type="match status" value="1"/>
</dbReference>
<dbReference type="InterPro" id="IPR004358">
    <property type="entry name" value="Sig_transdc_His_kin-like_C"/>
</dbReference>
<evidence type="ECO:0000256" key="1">
    <source>
        <dbReference type="ARBA" id="ARBA00000085"/>
    </source>
</evidence>
<dbReference type="SMART" id="SM00387">
    <property type="entry name" value="HATPase_c"/>
    <property type="match status" value="1"/>
</dbReference>
<dbReference type="InterPro" id="IPR009057">
    <property type="entry name" value="Homeodomain-like_sf"/>
</dbReference>
<dbReference type="Gene3D" id="1.10.10.60">
    <property type="entry name" value="Homeodomain-like"/>
    <property type="match status" value="2"/>
</dbReference>
<dbReference type="Gene3D" id="1.10.287.130">
    <property type="match status" value="1"/>
</dbReference>